<evidence type="ECO:0000313" key="11">
    <source>
        <dbReference type="EMBL" id="BBO87000.1"/>
    </source>
</evidence>
<keyword evidence="9" id="KW-1133">Transmembrane helix</keyword>
<dbReference type="Proteomes" id="UP000422108">
    <property type="component" value="Chromosome"/>
</dbReference>
<keyword evidence="9" id="KW-0812">Transmembrane</keyword>
<feature type="domain" description="Histidine kinase" evidence="10">
    <location>
        <begin position="275"/>
        <end position="487"/>
    </location>
</feature>
<gene>
    <name evidence="11" type="ORF">DSCOOX_01800</name>
</gene>
<evidence type="ECO:0000256" key="6">
    <source>
        <dbReference type="ARBA" id="ARBA00022777"/>
    </source>
</evidence>
<evidence type="ECO:0000256" key="3">
    <source>
        <dbReference type="ARBA" id="ARBA00022553"/>
    </source>
</evidence>
<dbReference type="GO" id="GO:0005524">
    <property type="term" value="F:ATP binding"/>
    <property type="evidence" value="ECO:0007669"/>
    <property type="project" value="UniProtKB-KW"/>
</dbReference>
<dbReference type="PROSITE" id="PS50109">
    <property type="entry name" value="HIS_KIN"/>
    <property type="match status" value="1"/>
</dbReference>
<dbReference type="SMART" id="SM00387">
    <property type="entry name" value="HATPase_c"/>
    <property type="match status" value="1"/>
</dbReference>
<dbReference type="InterPro" id="IPR003594">
    <property type="entry name" value="HATPase_dom"/>
</dbReference>
<keyword evidence="5" id="KW-0547">Nucleotide-binding</keyword>
<dbReference type="AlphaFoldDB" id="A0A5K8A3Y9"/>
<keyword evidence="3" id="KW-0597">Phosphoprotein</keyword>
<dbReference type="InterPro" id="IPR036890">
    <property type="entry name" value="HATPase_C_sf"/>
</dbReference>
<dbReference type="EMBL" id="AP021879">
    <property type="protein sequence ID" value="BBO87000.1"/>
    <property type="molecule type" value="Genomic_DNA"/>
</dbReference>
<dbReference type="Pfam" id="PF02518">
    <property type="entry name" value="HATPase_c"/>
    <property type="match status" value="1"/>
</dbReference>
<evidence type="ECO:0000256" key="5">
    <source>
        <dbReference type="ARBA" id="ARBA00022741"/>
    </source>
</evidence>
<dbReference type="PANTHER" id="PTHR43065:SF10">
    <property type="entry name" value="PEROXIDE STRESS-ACTIVATED HISTIDINE KINASE MAK3"/>
    <property type="match status" value="1"/>
</dbReference>
<evidence type="ECO:0000256" key="8">
    <source>
        <dbReference type="ARBA" id="ARBA00023012"/>
    </source>
</evidence>
<accession>A0A5K8A3Y9</accession>
<evidence type="ECO:0000256" key="4">
    <source>
        <dbReference type="ARBA" id="ARBA00022679"/>
    </source>
</evidence>
<dbReference type="PANTHER" id="PTHR43065">
    <property type="entry name" value="SENSOR HISTIDINE KINASE"/>
    <property type="match status" value="1"/>
</dbReference>
<dbReference type="CDD" id="cd00082">
    <property type="entry name" value="HisKA"/>
    <property type="match status" value="1"/>
</dbReference>
<keyword evidence="4" id="KW-0808">Transferase</keyword>
<proteinExistence type="predicted"/>
<dbReference type="Pfam" id="PF00512">
    <property type="entry name" value="HisKA"/>
    <property type="match status" value="1"/>
</dbReference>
<dbReference type="RefSeq" id="WP_155308496.1">
    <property type="nucleotide sequence ID" value="NZ_AP021879.1"/>
</dbReference>
<dbReference type="SUPFAM" id="SSF55874">
    <property type="entry name" value="ATPase domain of HSP90 chaperone/DNA topoisomerase II/histidine kinase"/>
    <property type="match status" value="1"/>
</dbReference>
<keyword evidence="6" id="KW-0418">Kinase</keyword>
<dbReference type="SMART" id="SM00388">
    <property type="entry name" value="HisKA"/>
    <property type="match status" value="1"/>
</dbReference>
<sequence>MWARISLKNRIYVLLSAIFLVTFSGAAVMFWYSFSIEGVLTEITDKNLAAFQSAESLEIALVNQKGFVSYYFLDGNPDWLVQLEKYRRIFREQLGQARALARSKGQHETIARIGEEYDHYIREKDQVIKYYESGQDQSGSALHQDVRNRFFSILQMCEDYKRIQTQSIIAAKQAALTEAARLRDTATAVIVTHILLVVLLAYLLINQILNPVRALILETSRSDNIELTGNDVKTLSKSVRGLIEDVGQTQVELEKSRENLLQAEKMAMVGKLAAGMAHSVRNPFTSVKMRLFSLSRSLKLSGTQKEDFDVISEEIDHIDTIVQNFLEFSRPPKLKMQLVSPSTVVDTAIQLLCYRLESYNVQATVHRDKILPAIEADPDQLKEVLVNLMVNACEAMPGGGKIGIYERVIESPAAFRQAEIRITDNGSGIAAATAKKVFDPFFTTKEEGTGLGLSIVSRIIKEHGGHVELNSVEGRGSTFIIVLPIKGGKS</sequence>
<dbReference type="PRINTS" id="PR00344">
    <property type="entry name" value="BCTRLSENSOR"/>
</dbReference>
<dbReference type="InterPro" id="IPR005467">
    <property type="entry name" value="His_kinase_dom"/>
</dbReference>
<dbReference type="InterPro" id="IPR004358">
    <property type="entry name" value="Sig_transdc_His_kin-like_C"/>
</dbReference>
<keyword evidence="7" id="KW-0067">ATP-binding</keyword>
<dbReference type="InterPro" id="IPR036097">
    <property type="entry name" value="HisK_dim/P_sf"/>
</dbReference>
<dbReference type="Gene3D" id="1.10.287.130">
    <property type="match status" value="1"/>
</dbReference>
<keyword evidence="12" id="KW-1185">Reference proteome</keyword>
<protein>
    <recommendedName>
        <fullName evidence="2">histidine kinase</fullName>
        <ecNumber evidence="2">2.7.13.3</ecNumber>
    </recommendedName>
</protein>
<dbReference type="Gene3D" id="3.30.565.10">
    <property type="entry name" value="Histidine kinase-like ATPase, C-terminal domain"/>
    <property type="match status" value="1"/>
</dbReference>
<feature type="transmembrane region" description="Helical" evidence="9">
    <location>
        <begin position="12"/>
        <end position="34"/>
    </location>
</feature>
<evidence type="ECO:0000313" key="12">
    <source>
        <dbReference type="Proteomes" id="UP000422108"/>
    </source>
</evidence>
<keyword evidence="8" id="KW-0902">Two-component regulatory system</keyword>
<evidence type="ECO:0000256" key="2">
    <source>
        <dbReference type="ARBA" id="ARBA00012438"/>
    </source>
</evidence>
<evidence type="ECO:0000259" key="10">
    <source>
        <dbReference type="PROSITE" id="PS50109"/>
    </source>
</evidence>
<dbReference type="SUPFAM" id="SSF47384">
    <property type="entry name" value="Homodimeric domain of signal transducing histidine kinase"/>
    <property type="match status" value="1"/>
</dbReference>
<name>A0A5K8A3Y9_9BACT</name>
<keyword evidence="9" id="KW-0472">Membrane</keyword>
<organism evidence="11 12">
    <name type="scientific">Desulfosarcina ovata subsp. ovata</name>
    <dbReference type="NCBI Taxonomy" id="2752305"/>
    <lineage>
        <taxon>Bacteria</taxon>
        <taxon>Pseudomonadati</taxon>
        <taxon>Thermodesulfobacteriota</taxon>
        <taxon>Desulfobacteria</taxon>
        <taxon>Desulfobacterales</taxon>
        <taxon>Desulfosarcinaceae</taxon>
        <taxon>Desulfosarcina</taxon>
    </lineage>
</organism>
<dbReference type="EC" id="2.7.13.3" evidence="2"/>
<dbReference type="GO" id="GO:0000155">
    <property type="term" value="F:phosphorelay sensor kinase activity"/>
    <property type="evidence" value="ECO:0007669"/>
    <property type="project" value="InterPro"/>
</dbReference>
<comment type="catalytic activity">
    <reaction evidence="1">
        <text>ATP + protein L-histidine = ADP + protein N-phospho-L-histidine.</text>
        <dbReference type="EC" id="2.7.13.3"/>
    </reaction>
</comment>
<dbReference type="InterPro" id="IPR003661">
    <property type="entry name" value="HisK_dim/P_dom"/>
</dbReference>
<evidence type="ECO:0000256" key="7">
    <source>
        <dbReference type="ARBA" id="ARBA00022840"/>
    </source>
</evidence>
<reference evidence="11 12" key="1">
    <citation type="submission" date="2019-11" db="EMBL/GenBank/DDBJ databases">
        <title>Comparative genomics of hydrocarbon-degrading Desulfosarcina strains.</title>
        <authorList>
            <person name="Watanabe M."/>
            <person name="Kojima H."/>
            <person name="Fukui M."/>
        </authorList>
    </citation>
    <scope>NUCLEOTIDE SEQUENCE [LARGE SCALE GENOMIC DNA]</scope>
    <source>
        <strain evidence="12">oXyS1</strain>
    </source>
</reference>
<evidence type="ECO:0000256" key="1">
    <source>
        <dbReference type="ARBA" id="ARBA00000085"/>
    </source>
</evidence>
<evidence type="ECO:0000256" key="9">
    <source>
        <dbReference type="SAM" id="Phobius"/>
    </source>
</evidence>